<proteinExistence type="predicted"/>
<keyword evidence="2" id="KW-1185">Reference proteome</keyword>
<dbReference type="AlphaFoldDB" id="A0AAD4CZY8"/>
<evidence type="ECO:0000313" key="2">
    <source>
        <dbReference type="Proteomes" id="UP001194580"/>
    </source>
</evidence>
<sequence length="172" mass="17859">MSIIPTFSNPCLAPFVTSGSSNVYLAGVSDAMDGRLEVYSVNVGNIAAPTATLQVTNINLAKWKNSAPKHCSNYPGDTSAATAALHIQQFGPNYSYDSNIYATGVVENPTGFLGVSWVSPKNYAIVGHAGPTGFVAALTNSTAPVTNTSLPTNSLWAGVRLNGTDSLTGTMK</sequence>
<dbReference type="EMBL" id="JAAAIL010003883">
    <property type="protein sequence ID" value="KAG0248959.1"/>
    <property type="molecule type" value="Genomic_DNA"/>
</dbReference>
<organism evidence="1 2">
    <name type="scientific">Linnemannia exigua</name>
    <dbReference type="NCBI Taxonomy" id="604196"/>
    <lineage>
        <taxon>Eukaryota</taxon>
        <taxon>Fungi</taxon>
        <taxon>Fungi incertae sedis</taxon>
        <taxon>Mucoromycota</taxon>
        <taxon>Mortierellomycotina</taxon>
        <taxon>Mortierellomycetes</taxon>
        <taxon>Mortierellales</taxon>
        <taxon>Mortierellaceae</taxon>
        <taxon>Linnemannia</taxon>
    </lineage>
</organism>
<reference evidence="1" key="1">
    <citation type="journal article" date="2020" name="Fungal Divers.">
        <title>Resolving the Mortierellaceae phylogeny through synthesis of multi-gene phylogenetics and phylogenomics.</title>
        <authorList>
            <person name="Vandepol N."/>
            <person name="Liber J."/>
            <person name="Desiro A."/>
            <person name="Na H."/>
            <person name="Kennedy M."/>
            <person name="Barry K."/>
            <person name="Grigoriev I.V."/>
            <person name="Miller A.N."/>
            <person name="O'Donnell K."/>
            <person name="Stajich J.E."/>
            <person name="Bonito G."/>
        </authorList>
    </citation>
    <scope>NUCLEOTIDE SEQUENCE</scope>
    <source>
        <strain evidence="1">NRRL 28262</strain>
    </source>
</reference>
<protein>
    <submittedName>
        <fullName evidence="1">Uncharacterized protein</fullName>
    </submittedName>
</protein>
<accession>A0AAD4CZY8</accession>
<dbReference type="Proteomes" id="UP001194580">
    <property type="component" value="Unassembled WGS sequence"/>
</dbReference>
<name>A0AAD4CZY8_9FUNG</name>
<gene>
    <name evidence="1" type="ORF">BGZ95_007775</name>
</gene>
<evidence type="ECO:0000313" key="1">
    <source>
        <dbReference type="EMBL" id="KAG0248959.1"/>
    </source>
</evidence>
<comment type="caution">
    <text evidence="1">The sequence shown here is derived from an EMBL/GenBank/DDBJ whole genome shotgun (WGS) entry which is preliminary data.</text>
</comment>